<feature type="transmembrane region" description="Helical" evidence="1">
    <location>
        <begin position="284"/>
        <end position="302"/>
    </location>
</feature>
<dbReference type="Pfam" id="PF01757">
    <property type="entry name" value="Acyl_transf_3"/>
    <property type="match status" value="1"/>
</dbReference>
<organism evidence="4 5">
    <name type="scientific">Rothia nasimurium</name>
    <dbReference type="NCBI Taxonomy" id="85336"/>
    <lineage>
        <taxon>Bacteria</taxon>
        <taxon>Bacillati</taxon>
        <taxon>Actinomycetota</taxon>
        <taxon>Actinomycetes</taxon>
        <taxon>Micrococcales</taxon>
        <taxon>Micrococcaceae</taxon>
        <taxon>Rothia</taxon>
    </lineage>
</organism>
<name>A0A4Y9F3Y0_9MICC</name>
<sequence>MPRPASETKPAATGTIATVTRSAERAWRPEIQGLRALALLLVAAYHFWFGRVSGGVDVFLLISAFLLTGSFARKIEQGKLVGPGTWFGVKTLVAYWVHVFKRLLPLASITVVLTLLGTYFFIPAERWLSIADEAKAVILYQHNNWSIENAVDYYVADTSLASPFRHFWSLSVQGQIYVLWPVLMVALALVLGKRMRGSARWALSGAFAAVFAVSLSHSIEVTAANQQAAYFETEARLWEFALGSLVALWLPVLKLPPLVRAVLGWVGIAAIISCGFILDVNGTFPGYVALWPTLAASLVIIAGDTGTRFGPEKLLTAKPLLALGSFSYALYLVHWPILVFYLAQTRQEKAGFWAGLGLLLLSGVIAWALTQLVEKPLRDWALPNRSVSAGLLTGLLCVSLALAPSYAWQSSIYRQAEQAEANRTLNNVGAAVLQPDYEYTGEEDAPVIPIRAVLDADWADLGTACTDVTPELAVPDSLAGDCTYVAYSAQPNRTIVAWGNSHMQMWMTAMRPFAESQGWTVIALTRPGCFLGETDNTTYASGFECDTWAADSAAFIQELAPDTVLLHGTKSEPNLPDTPLLDAESRIAELTGAGIQVLGLRDTPRMETMHKDCTDAFGTADDCVMSPGQDVTVNPLSSLEETYPGFAALNLSDLICPENSCPASIGNIYTYFDYDHITATYIETLGPYFDPRVLEALGKADASSQARTQLVPAGSAPYEAVE</sequence>
<keyword evidence="1" id="KW-1133">Transmembrane helix</keyword>
<dbReference type="GO" id="GO:0016020">
    <property type="term" value="C:membrane"/>
    <property type="evidence" value="ECO:0007669"/>
    <property type="project" value="TreeGrafter"/>
</dbReference>
<evidence type="ECO:0000256" key="1">
    <source>
        <dbReference type="SAM" id="Phobius"/>
    </source>
</evidence>
<comment type="caution">
    <text evidence="4">The sequence shown here is derived from an EMBL/GenBank/DDBJ whole genome shotgun (WGS) entry which is preliminary data.</text>
</comment>
<gene>
    <name evidence="4" type="ORF">E4U03_08080</name>
</gene>
<feature type="transmembrane region" description="Helical" evidence="1">
    <location>
        <begin position="389"/>
        <end position="408"/>
    </location>
</feature>
<dbReference type="OrthoDB" id="3404679at2"/>
<keyword evidence="1" id="KW-0812">Transmembrane</keyword>
<dbReference type="InterPro" id="IPR050879">
    <property type="entry name" value="Acyltransferase_3"/>
</dbReference>
<dbReference type="GO" id="GO:0016747">
    <property type="term" value="F:acyltransferase activity, transferring groups other than amino-acyl groups"/>
    <property type="evidence" value="ECO:0007669"/>
    <property type="project" value="InterPro"/>
</dbReference>
<dbReference type="EMBL" id="SPQC01000027">
    <property type="protein sequence ID" value="TFU21752.1"/>
    <property type="molecule type" value="Genomic_DNA"/>
</dbReference>
<dbReference type="PANTHER" id="PTHR23028">
    <property type="entry name" value="ACETYLTRANSFERASE"/>
    <property type="match status" value="1"/>
</dbReference>
<dbReference type="AlphaFoldDB" id="A0A4Y9F3Y0"/>
<dbReference type="GO" id="GO:0009103">
    <property type="term" value="P:lipopolysaccharide biosynthetic process"/>
    <property type="evidence" value="ECO:0007669"/>
    <property type="project" value="TreeGrafter"/>
</dbReference>
<feature type="transmembrane region" description="Helical" evidence="1">
    <location>
        <begin position="103"/>
        <end position="122"/>
    </location>
</feature>
<accession>A0A4Y9F3Y0</accession>
<dbReference type="PANTHER" id="PTHR23028:SF53">
    <property type="entry name" value="ACYL_TRANSF_3 DOMAIN-CONTAINING PROTEIN"/>
    <property type="match status" value="1"/>
</dbReference>
<dbReference type="Proteomes" id="UP000297951">
    <property type="component" value="Unassembled WGS sequence"/>
</dbReference>
<feature type="transmembrane region" description="Helical" evidence="1">
    <location>
        <begin position="54"/>
        <end position="72"/>
    </location>
</feature>
<evidence type="ECO:0000259" key="2">
    <source>
        <dbReference type="Pfam" id="PF01757"/>
    </source>
</evidence>
<feature type="transmembrane region" description="Helical" evidence="1">
    <location>
        <begin position="199"/>
        <end position="217"/>
    </location>
</feature>
<feature type="domain" description="SGNH" evidence="3">
    <location>
        <begin position="480"/>
        <end position="691"/>
    </location>
</feature>
<reference evidence="4 5" key="1">
    <citation type="submission" date="2019-03" db="EMBL/GenBank/DDBJ databases">
        <title>Diversity of the mouse oral microbiome.</title>
        <authorList>
            <person name="Joseph S."/>
            <person name="Aduse-Opoku J."/>
            <person name="Curtis M."/>
            <person name="Wade W."/>
            <person name="Hashim A."/>
        </authorList>
    </citation>
    <scope>NUCLEOTIDE SEQUENCE [LARGE SCALE GENOMIC DNA]</scope>
    <source>
        <strain evidence="5">irhom_31</strain>
    </source>
</reference>
<feature type="transmembrane region" description="Helical" evidence="1">
    <location>
        <begin position="323"/>
        <end position="344"/>
    </location>
</feature>
<feature type="transmembrane region" description="Helical" evidence="1">
    <location>
        <begin position="258"/>
        <end position="278"/>
    </location>
</feature>
<protein>
    <submittedName>
        <fullName evidence="4">Acyltransferase</fullName>
    </submittedName>
</protein>
<evidence type="ECO:0000313" key="4">
    <source>
        <dbReference type="EMBL" id="TFU21752.1"/>
    </source>
</evidence>
<proteinExistence type="predicted"/>
<dbReference type="InterPro" id="IPR043968">
    <property type="entry name" value="SGNH"/>
</dbReference>
<dbReference type="Pfam" id="PF19040">
    <property type="entry name" value="SGNH"/>
    <property type="match status" value="1"/>
</dbReference>
<dbReference type="InterPro" id="IPR002656">
    <property type="entry name" value="Acyl_transf_3_dom"/>
</dbReference>
<evidence type="ECO:0000259" key="3">
    <source>
        <dbReference type="Pfam" id="PF19040"/>
    </source>
</evidence>
<keyword evidence="4" id="KW-0012">Acyltransferase</keyword>
<dbReference type="RefSeq" id="WP_135013043.1">
    <property type="nucleotide sequence ID" value="NZ_JADGLK010000027.1"/>
</dbReference>
<dbReference type="STRING" id="85336.A7979_09855"/>
<keyword evidence="4" id="KW-0808">Transferase</keyword>
<keyword evidence="1" id="KW-0472">Membrane</keyword>
<feature type="transmembrane region" description="Helical" evidence="1">
    <location>
        <begin position="174"/>
        <end position="192"/>
    </location>
</feature>
<feature type="transmembrane region" description="Helical" evidence="1">
    <location>
        <begin position="350"/>
        <end position="369"/>
    </location>
</feature>
<feature type="domain" description="Acyltransferase 3" evidence="2">
    <location>
        <begin position="30"/>
        <end position="369"/>
    </location>
</feature>
<evidence type="ECO:0000313" key="5">
    <source>
        <dbReference type="Proteomes" id="UP000297951"/>
    </source>
</evidence>